<dbReference type="InterPro" id="IPR013655">
    <property type="entry name" value="PAS_fold_3"/>
</dbReference>
<reference evidence="5" key="1">
    <citation type="submission" date="2017-08" db="EMBL/GenBank/DDBJ databases">
        <authorList>
            <person name="Grouzdev D.S."/>
            <person name="Gaisin V.A."/>
            <person name="Rysina M.S."/>
            <person name="Gorlenko V.M."/>
        </authorList>
    </citation>
    <scope>NUCLEOTIDE SEQUENCE [LARGE SCALE GENOMIC DNA]</scope>
    <source>
        <strain evidence="5">Kir15-3F</strain>
    </source>
</reference>
<feature type="domain" description="PAS" evidence="1">
    <location>
        <begin position="27"/>
        <end position="87"/>
    </location>
</feature>
<dbReference type="CDD" id="cd00130">
    <property type="entry name" value="PAS"/>
    <property type="match status" value="2"/>
</dbReference>
<sequence>MSRTREDQERLSMDESEAPLASGRLSVAEQARILAEQTRDVIFRYRVNPDPAFEYVSSNCTAIIGYEPEEFYQNPDLFEELIHPDDRPLLLALWNVNSGSCWMRLRYIHRDGHIVWIEQQHRIIASDDGEDLVIEGSGRDISAYANAEVQLKLLSTALETSPNAVMITSIDGIIRWINPAFTQLTGYSSEETVGVSSRLLRSGRNEERVYEDLWKTVLGGQRWSGQLINRRKNGSFYHEEQTVTPVLIDGVVTHLVAVKQDVSVRFERERERESLLVMASALRTARTRAEMLPTLLRQSLLLLRAVGALLTLREETTGQPIFELGAGVWAQFTGRYPMGANDPTLQVLASGVPYCGSPPPSLATNTSLEGHQAACVPLRVHEATLGVLWVVAPHVFHDGDLSLLNGIADMAANAIQRSTLFEQTERRLQRLMSLQTIDQAITSSLDKRLSLRVLVDQAQRQLGVDAATVLLLNSAEHTLDYTAGQGLQDAYPRSISVRLDVSLAGMAVRERRRIWVKDLSLQAELDERHRLLAAAGFRAYIATPLIAQGQIMGVLEVLQRRSLNPEPEWLDYLDTLAGRAAVAIDNAELFGRLQRSHSDLVMAYDTTLEGWSRALDLRDKETEGHSRRVTELTVRLARAMGLSEAEIVHVRRGALLHDIGKMGIPDSILLKPGPLTDEEWAVMRRHPTYGYQLLAPIAHLHPALDIPYYHHEKWDGSGYPHGLAGESIPLPARIFAVVDVWDALRSDRPYRAAWDVERVREYLRQEAGRHFDPQVVAAFLELELE</sequence>
<dbReference type="PROSITE" id="PS50112">
    <property type="entry name" value="PAS"/>
    <property type="match status" value="2"/>
</dbReference>
<dbReference type="OrthoDB" id="9804863at2"/>
<dbReference type="Gene3D" id="3.30.450.20">
    <property type="entry name" value="PAS domain"/>
    <property type="match status" value="2"/>
</dbReference>
<dbReference type="Pfam" id="PF13185">
    <property type="entry name" value="GAF_2"/>
    <property type="match status" value="1"/>
</dbReference>
<dbReference type="GO" id="GO:0006355">
    <property type="term" value="P:regulation of DNA-templated transcription"/>
    <property type="evidence" value="ECO:0007669"/>
    <property type="project" value="InterPro"/>
</dbReference>
<feature type="domain" description="PAS" evidence="1">
    <location>
        <begin position="150"/>
        <end position="194"/>
    </location>
</feature>
<evidence type="ECO:0000313" key="4">
    <source>
        <dbReference type="EMBL" id="PDW04517.1"/>
    </source>
</evidence>
<dbReference type="PANTHER" id="PTHR45228:SF1">
    <property type="entry name" value="CYCLIC DI-GMP PHOSPHODIESTERASE TM_0186"/>
    <property type="match status" value="1"/>
</dbReference>
<dbReference type="EMBL" id="NQWI01000008">
    <property type="protein sequence ID" value="PDW04517.1"/>
    <property type="molecule type" value="Genomic_DNA"/>
</dbReference>
<dbReference type="InterPro" id="IPR000700">
    <property type="entry name" value="PAS-assoc_C"/>
</dbReference>
<dbReference type="InterPro" id="IPR001610">
    <property type="entry name" value="PAC"/>
</dbReference>
<dbReference type="Pfam" id="PF00989">
    <property type="entry name" value="PAS"/>
    <property type="match status" value="1"/>
</dbReference>
<proteinExistence type="predicted"/>
<comment type="caution">
    <text evidence="4">The sequence shown here is derived from an EMBL/GenBank/DDBJ whole genome shotgun (WGS) entry which is preliminary data.</text>
</comment>
<dbReference type="SMART" id="SM00086">
    <property type="entry name" value="PAC"/>
    <property type="match status" value="2"/>
</dbReference>
<evidence type="ECO:0000259" key="3">
    <source>
        <dbReference type="PROSITE" id="PS51832"/>
    </source>
</evidence>
<feature type="domain" description="PAC" evidence="2">
    <location>
        <begin position="101"/>
        <end position="153"/>
    </location>
</feature>
<dbReference type="InterPro" id="IPR013767">
    <property type="entry name" value="PAS_fold"/>
</dbReference>
<dbReference type="Pfam" id="PF13487">
    <property type="entry name" value="HD_5"/>
    <property type="match status" value="1"/>
</dbReference>
<evidence type="ECO:0008006" key="6">
    <source>
        <dbReference type="Google" id="ProtNLM"/>
    </source>
</evidence>
<dbReference type="SUPFAM" id="SSF55785">
    <property type="entry name" value="PYP-like sensor domain (PAS domain)"/>
    <property type="match status" value="2"/>
</dbReference>
<dbReference type="PROSITE" id="PS51832">
    <property type="entry name" value="HD_GYP"/>
    <property type="match status" value="1"/>
</dbReference>
<dbReference type="SUPFAM" id="SSF109604">
    <property type="entry name" value="HD-domain/PDEase-like"/>
    <property type="match status" value="1"/>
</dbReference>
<dbReference type="SMART" id="SM00471">
    <property type="entry name" value="HDc"/>
    <property type="match status" value="1"/>
</dbReference>
<dbReference type="InterPro" id="IPR052020">
    <property type="entry name" value="Cyclic_di-GMP/3'3'-cGAMP_PDE"/>
</dbReference>
<organism evidence="4 5">
    <name type="scientific">Candidatus Viridilinea mediisalina</name>
    <dbReference type="NCBI Taxonomy" id="2024553"/>
    <lineage>
        <taxon>Bacteria</taxon>
        <taxon>Bacillati</taxon>
        <taxon>Chloroflexota</taxon>
        <taxon>Chloroflexia</taxon>
        <taxon>Chloroflexales</taxon>
        <taxon>Chloroflexineae</taxon>
        <taxon>Oscillochloridaceae</taxon>
        <taxon>Candidatus Viridilinea</taxon>
    </lineage>
</organism>
<feature type="domain" description="HD-GYP" evidence="3">
    <location>
        <begin position="600"/>
        <end position="785"/>
    </location>
</feature>
<dbReference type="PROSITE" id="PS50113">
    <property type="entry name" value="PAC"/>
    <property type="match status" value="1"/>
</dbReference>
<evidence type="ECO:0000259" key="1">
    <source>
        <dbReference type="PROSITE" id="PS50112"/>
    </source>
</evidence>
<dbReference type="InterPro" id="IPR003018">
    <property type="entry name" value="GAF"/>
</dbReference>
<dbReference type="CDD" id="cd00077">
    <property type="entry name" value="HDc"/>
    <property type="match status" value="1"/>
</dbReference>
<protein>
    <recommendedName>
        <fullName evidence="6">Histidine kinase</fullName>
    </recommendedName>
</protein>
<dbReference type="NCBIfam" id="TIGR00229">
    <property type="entry name" value="sensory_box"/>
    <property type="match status" value="2"/>
</dbReference>
<dbReference type="Proteomes" id="UP000220527">
    <property type="component" value="Unassembled WGS sequence"/>
</dbReference>
<evidence type="ECO:0000313" key="5">
    <source>
        <dbReference type="Proteomes" id="UP000220527"/>
    </source>
</evidence>
<dbReference type="InterPro" id="IPR037522">
    <property type="entry name" value="HD_GYP_dom"/>
</dbReference>
<dbReference type="PANTHER" id="PTHR45228">
    <property type="entry name" value="CYCLIC DI-GMP PHOSPHODIESTERASE TM_0186-RELATED"/>
    <property type="match status" value="1"/>
</dbReference>
<accession>A0A2A6RNA4</accession>
<dbReference type="SMART" id="SM00065">
    <property type="entry name" value="GAF"/>
    <property type="match status" value="2"/>
</dbReference>
<name>A0A2A6RNA4_9CHLR</name>
<evidence type="ECO:0000259" key="2">
    <source>
        <dbReference type="PROSITE" id="PS50113"/>
    </source>
</evidence>
<keyword evidence="5" id="KW-1185">Reference proteome</keyword>
<dbReference type="Pfam" id="PF01590">
    <property type="entry name" value="GAF"/>
    <property type="match status" value="1"/>
</dbReference>
<gene>
    <name evidence="4" type="ORF">CJ255_03100</name>
</gene>
<dbReference type="SMART" id="SM00091">
    <property type="entry name" value="PAS"/>
    <property type="match status" value="2"/>
</dbReference>
<dbReference type="AlphaFoldDB" id="A0A2A6RNA4"/>
<dbReference type="Pfam" id="PF08447">
    <property type="entry name" value="PAS_3"/>
    <property type="match status" value="1"/>
</dbReference>
<dbReference type="InterPro" id="IPR035965">
    <property type="entry name" value="PAS-like_dom_sf"/>
</dbReference>
<dbReference type="Gene3D" id="1.10.3210.10">
    <property type="entry name" value="Hypothetical protein af1432"/>
    <property type="match status" value="1"/>
</dbReference>
<dbReference type="SUPFAM" id="SSF55781">
    <property type="entry name" value="GAF domain-like"/>
    <property type="match status" value="2"/>
</dbReference>
<dbReference type="Gene3D" id="3.30.450.40">
    <property type="match status" value="2"/>
</dbReference>
<dbReference type="InterPro" id="IPR029016">
    <property type="entry name" value="GAF-like_dom_sf"/>
</dbReference>
<dbReference type="InterPro" id="IPR000014">
    <property type="entry name" value="PAS"/>
</dbReference>
<dbReference type="InterPro" id="IPR003607">
    <property type="entry name" value="HD/PDEase_dom"/>
</dbReference>